<gene>
    <name evidence="1" type="ORF">FO440_20290</name>
</gene>
<protein>
    <submittedName>
        <fullName evidence="1">Uncharacterized protein</fullName>
    </submittedName>
</protein>
<sequence length="100" mass="12012">MTPQLQVQEFLNKPFRSRNSYFEFNFYFKDDYKGLMEIVYLLKEQTEFLKFEIDYIGEKPIMKFNDVQIILPTGDKIKGFDKPVSDALYFLTHEISYISN</sequence>
<dbReference type="Proteomes" id="UP000318733">
    <property type="component" value="Unassembled WGS sequence"/>
</dbReference>
<dbReference type="EMBL" id="VLPK01000004">
    <property type="protein sequence ID" value="TSJ38845.1"/>
    <property type="molecule type" value="Genomic_DNA"/>
</dbReference>
<proteinExistence type="predicted"/>
<organism evidence="1 2">
    <name type="scientific">Mucilaginibacter corticis</name>
    <dbReference type="NCBI Taxonomy" id="2597670"/>
    <lineage>
        <taxon>Bacteria</taxon>
        <taxon>Pseudomonadati</taxon>
        <taxon>Bacteroidota</taxon>
        <taxon>Sphingobacteriia</taxon>
        <taxon>Sphingobacteriales</taxon>
        <taxon>Sphingobacteriaceae</taxon>
        <taxon>Mucilaginibacter</taxon>
    </lineage>
</organism>
<accession>A0A556MGD3</accession>
<reference evidence="1 2" key="1">
    <citation type="submission" date="2019-07" db="EMBL/GenBank/DDBJ databases">
        <authorList>
            <person name="Huq M.A."/>
        </authorList>
    </citation>
    <scope>NUCLEOTIDE SEQUENCE [LARGE SCALE GENOMIC DNA]</scope>
    <source>
        <strain evidence="1 2">MAH-19</strain>
    </source>
</reference>
<keyword evidence="2" id="KW-1185">Reference proteome</keyword>
<name>A0A556MGD3_9SPHI</name>
<evidence type="ECO:0000313" key="1">
    <source>
        <dbReference type="EMBL" id="TSJ38845.1"/>
    </source>
</evidence>
<dbReference type="AlphaFoldDB" id="A0A556MGD3"/>
<evidence type="ECO:0000313" key="2">
    <source>
        <dbReference type="Proteomes" id="UP000318733"/>
    </source>
</evidence>
<comment type="caution">
    <text evidence="1">The sequence shown here is derived from an EMBL/GenBank/DDBJ whole genome shotgun (WGS) entry which is preliminary data.</text>
</comment>
<dbReference type="RefSeq" id="WP_144250126.1">
    <property type="nucleotide sequence ID" value="NZ_VLPK01000004.1"/>
</dbReference>